<feature type="region of interest" description="Disordered" evidence="7">
    <location>
        <begin position="275"/>
        <end position="348"/>
    </location>
</feature>
<protein>
    <submittedName>
        <fullName evidence="9">Zinc finger C2H2</fullName>
    </submittedName>
</protein>
<name>A0A8E0RU90_9TREM</name>
<feature type="domain" description="C2H2-type" evidence="8">
    <location>
        <begin position="396"/>
        <end position="417"/>
    </location>
</feature>
<dbReference type="PROSITE" id="PS00028">
    <property type="entry name" value="ZINC_FINGER_C2H2_1"/>
    <property type="match status" value="1"/>
</dbReference>
<evidence type="ECO:0000256" key="2">
    <source>
        <dbReference type="ARBA" id="ARBA00022723"/>
    </source>
</evidence>
<evidence type="ECO:0000256" key="3">
    <source>
        <dbReference type="ARBA" id="ARBA00022737"/>
    </source>
</evidence>
<dbReference type="Gene3D" id="3.30.160.60">
    <property type="entry name" value="Classic Zinc Finger"/>
    <property type="match status" value="1"/>
</dbReference>
<keyword evidence="3" id="KW-0677">Repeat</keyword>
<feature type="compositionally biased region" description="Polar residues" evidence="7">
    <location>
        <begin position="277"/>
        <end position="288"/>
    </location>
</feature>
<keyword evidence="2" id="KW-0479">Metal-binding</keyword>
<reference evidence="9" key="1">
    <citation type="submission" date="2019-05" db="EMBL/GenBank/DDBJ databases">
        <title>Annotation for the trematode Fasciolopsis buski.</title>
        <authorList>
            <person name="Choi Y.-J."/>
        </authorList>
    </citation>
    <scope>NUCLEOTIDE SEQUENCE</scope>
    <source>
        <strain evidence="9">HT</strain>
        <tissue evidence="9">Whole worm</tissue>
    </source>
</reference>
<evidence type="ECO:0000313" key="9">
    <source>
        <dbReference type="EMBL" id="KAA0190588.1"/>
    </source>
</evidence>
<feature type="compositionally biased region" description="Low complexity" evidence="7">
    <location>
        <begin position="296"/>
        <end position="307"/>
    </location>
</feature>
<evidence type="ECO:0000259" key="8">
    <source>
        <dbReference type="PROSITE" id="PS00028"/>
    </source>
</evidence>
<keyword evidence="10" id="KW-1185">Reference proteome</keyword>
<dbReference type="EMBL" id="LUCM01006901">
    <property type="protein sequence ID" value="KAA0190588.1"/>
    <property type="molecule type" value="Genomic_DNA"/>
</dbReference>
<comment type="subcellular location">
    <subcellularLocation>
        <location evidence="1">Nucleus</location>
    </subcellularLocation>
</comment>
<dbReference type="InterPro" id="IPR036236">
    <property type="entry name" value="Znf_C2H2_sf"/>
</dbReference>
<feature type="compositionally biased region" description="Basic and acidic residues" evidence="7">
    <location>
        <begin position="547"/>
        <end position="572"/>
    </location>
</feature>
<keyword evidence="4" id="KW-0863">Zinc-finger</keyword>
<feature type="compositionally biased region" description="Basic residues" evidence="7">
    <location>
        <begin position="310"/>
        <end position="322"/>
    </location>
</feature>
<dbReference type="InterPro" id="IPR013087">
    <property type="entry name" value="Znf_C2H2_type"/>
</dbReference>
<sequence>MSQPLKESPQANFVHSQPTAASKLYTILKAEDAAAPLVLDQSKPPGIRKTLATSGQGIRHRQSGARFPHEWQCWQCQRVCQNEDNLALHLMGCKYGGKGDSILPGCPFCPRDLHHTSIQPFTICAFNSHVASCHSEITQLACAYCLKFMLSPRVEELASHVLQEHHIPWRPSPASLAYLRADQLPHRVVTCMGCGWCTFVLHANNAVQPPVSLESHMDRCTFSGGRVYLTPLTPDMYDTATARKRTLAEAEKASQDFSQSFPLVRGHAPLVEPACPQQFTLPRINNTPAPKKRKLTTSPSSTTASPSIKKSVKRHPIAKQKLKSPAEQPASVPKDQNNGQFDVPLSLPPAPEHARKTTAAARLYVCPLCGDNALASLRERDEHLQSSHNGELVFPCQICGLAYPLYIALRRHAALKHESDFDTVRYGRPELLDSDSVECPVCRLVAFTDRSVLKLHVSEVHKQDPAHVKLPHKSTKIYIPQSPVLLVLEDHVEAEEECEQLGCQACGRIFFGSGGRIDLIGHLRVCHQDTDQPDALPCLQAEKVLEQEDSPDKFKTENEKVDDHSLKSKPTETTRPCDATFSSPRLRQLHCSTSAKKHPGFACPLAIELPEDQDLTSLTDQIRAAIMETEMAADREGLMILAYCCPNCSRLFAGNQAPSR</sequence>
<dbReference type="OrthoDB" id="6263892at2759"/>
<dbReference type="GO" id="GO:0005634">
    <property type="term" value="C:nucleus"/>
    <property type="evidence" value="ECO:0007669"/>
    <property type="project" value="UniProtKB-SubCell"/>
</dbReference>
<accession>A0A8E0RU90</accession>
<dbReference type="GO" id="GO:0008270">
    <property type="term" value="F:zinc ion binding"/>
    <property type="evidence" value="ECO:0007669"/>
    <property type="project" value="UniProtKB-KW"/>
</dbReference>
<dbReference type="PANTHER" id="PTHR24406">
    <property type="entry name" value="TRANSCRIPTIONAL REPRESSOR CTCFL-RELATED"/>
    <property type="match status" value="1"/>
</dbReference>
<gene>
    <name evidence="9" type="ORF">FBUS_06445</name>
</gene>
<dbReference type="SMART" id="SM00355">
    <property type="entry name" value="ZnF_C2H2"/>
    <property type="match status" value="6"/>
</dbReference>
<proteinExistence type="predicted"/>
<keyword evidence="5" id="KW-0862">Zinc</keyword>
<evidence type="ECO:0000256" key="6">
    <source>
        <dbReference type="ARBA" id="ARBA00023242"/>
    </source>
</evidence>
<feature type="region of interest" description="Disordered" evidence="7">
    <location>
        <begin position="547"/>
        <end position="579"/>
    </location>
</feature>
<keyword evidence="6" id="KW-0539">Nucleus</keyword>
<dbReference type="Proteomes" id="UP000728185">
    <property type="component" value="Unassembled WGS sequence"/>
</dbReference>
<evidence type="ECO:0000256" key="4">
    <source>
        <dbReference type="ARBA" id="ARBA00022771"/>
    </source>
</evidence>
<dbReference type="SUPFAM" id="SSF57667">
    <property type="entry name" value="beta-beta-alpha zinc fingers"/>
    <property type="match status" value="1"/>
</dbReference>
<evidence type="ECO:0000256" key="1">
    <source>
        <dbReference type="ARBA" id="ARBA00004123"/>
    </source>
</evidence>
<evidence type="ECO:0000313" key="10">
    <source>
        <dbReference type="Proteomes" id="UP000728185"/>
    </source>
</evidence>
<dbReference type="AlphaFoldDB" id="A0A8E0RU90"/>
<evidence type="ECO:0000256" key="5">
    <source>
        <dbReference type="ARBA" id="ARBA00022833"/>
    </source>
</evidence>
<comment type="caution">
    <text evidence="9">The sequence shown here is derived from an EMBL/GenBank/DDBJ whole genome shotgun (WGS) entry which is preliminary data.</text>
</comment>
<dbReference type="InterPro" id="IPR050888">
    <property type="entry name" value="ZnF_C2H2-type_TF"/>
</dbReference>
<organism evidence="9 10">
    <name type="scientific">Fasciolopsis buskii</name>
    <dbReference type="NCBI Taxonomy" id="27845"/>
    <lineage>
        <taxon>Eukaryota</taxon>
        <taxon>Metazoa</taxon>
        <taxon>Spiralia</taxon>
        <taxon>Lophotrochozoa</taxon>
        <taxon>Platyhelminthes</taxon>
        <taxon>Trematoda</taxon>
        <taxon>Digenea</taxon>
        <taxon>Plagiorchiida</taxon>
        <taxon>Echinostomata</taxon>
        <taxon>Echinostomatoidea</taxon>
        <taxon>Fasciolidae</taxon>
        <taxon>Fasciolopsis</taxon>
    </lineage>
</organism>
<evidence type="ECO:0000256" key="7">
    <source>
        <dbReference type="SAM" id="MobiDB-lite"/>
    </source>
</evidence>